<feature type="non-terminal residue" evidence="2">
    <location>
        <position position="54"/>
    </location>
</feature>
<proteinExistence type="predicted"/>
<keyword evidence="1" id="KW-1133">Transmembrane helix</keyword>
<comment type="caution">
    <text evidence="2">The sequence shown here is derived from an EMBL/GenBank/DDBJ whole genome shotgun (WGS) entry which is preliminary data.</text>
</comment>
<reference evidence="2" key="1">
    <citation type="journal article" date="2014" name="Front. Microbiol.">
        <title>High frequency of phylogenetically diverse reductive dehalogenase-homologous genes in deep subseafloor sedimentary metagenomes.</title>
        <authorList>
            <person name="Kawai M."/>
            <person name="Futagami T."/>
            <person name="Toyoda A."/>
            <person name="Takaki Y."/>
            <person name="Nishi S."/>
            <person name="Hori S."/>
            <person name="Arai W."/>
            <person name="Tsubouchi T."/>
            <person name="Morono Y."/>
            <person name="Uchiyama I."/>
            <person name="Ito T."/>
            <person name="Fujiyama A."/>
            <person name="Inagaki F."/>
            <person name="Takami H."/>
        </authorList>
    </citation>
    <scope>NUCLEOTIDE SEQUENCE</scope>
    <source>
        <strain evidence="2">Expedition CK06-06</strain>
    </source>
</reference>
<evidence type="ECO:0000313" key="2">
    <source>
        <dbReference type="EMBL" id="GAH80849.1"/>
    </source>
</evidence>
<accession>X1JRE7</accession>
<evidence type="ECO:0000256" key="1">
    <source>
        <dbReference type="SAM" id="Phobius"/>
    </source>
</evidence>
<sequence length="54" mass="5580">MFGVIASSRANDPKAAQNIAILVVLPILAIVGAQLIGFTVFTPVKLFILSVAIG</sequence>
<feature type="transmembrane region" description="Helical" evidence="1">
    <location>
        <begin position="20"/>
        <end position="41"/>
    </location>
</feature>
<gene>
    <name evidence="2" type="ORF">S03H2_59255</name>
</gene>
<keyword evidence="1" id="KW-0812">Transmembrane</keyword>
<dbReference type="AlphaFoldDB" id="X1JRE7"/>
<name>X1JRE7_9ZZZZ</name>
<keyword evidence="1" id="KW-0472">Membrane</keyword>
<organism evidence="2">
    <name type="scientific">marine sediment metagenome</name>
    <dbReference type="NCBI Taxonomy" id="412755"/>
    <lineage>
        <taxon>unclassified sequences</taxon>
        <taxon>metagenomes</taxon>
        <taxon>ecological metagenomes</taxon>
    </lineage>
</organism>
<dbReference type="EMBL" id="BARU01038096">
    <property type="protein sequence ID" value="GAH80849.1"/>
    <property type="molecule type" value="Genomic_DNA"/>
</dbReference>
<protein>
    <submittedName>
        <fullName evidence="2">Uncharacterized protein</fullName>
    </submittedName>
</protein>